<dbReference type="Pfam" id="PF13577">
    <property type="entry name" value="SnoaL_4"/>
    <property type="match status" value="1"/>
</dbReference>
<dbReference type="CDD" id="cd00531">
    <property type="entry name" value="NTF2_like"/>
    <property type="match status" value="1"/>
</dbReference>
<organism evidence="3 4">
    <name type="scientific">Nocardioides hwasunensis</name>
    <dbReference type="NCBI Taxonomy" id="397258"/>
    <lineage>
        <taxon>Bacteria</taxon>
        <taxon>Bacillati</taxon>
        <taxon>Actinomycetota</taxon>
        <taxon>Actinomycetes</taxon>
        <taxon>Propionibacteriales</taxon>
        <taxon>Nocardioidaceae</taxon>
        <taxon>Nocardioides</taxon>
    </lineage>
</organism>
<dbReference type="InterPro" id="IPR037401">
    <property type="entry name" value="SnoaL-like"/>
</dbReference>
<dbReference type="EMBL" id="JACXYY010000008">
    <property type="protein sequence ID" value="MBD3916716.1"/>
    <property type="molecule type" value="Genomic_DNA"/>
</dbReference>
<comment type="caution">
    <text evidence="3">The sequence shown here is derived from an EMBL/GenBank/DDBJ whole genome shotgun (WGS) entry which is preliminary data.</text>
</comment>
<evidence type="ECO:0000313" key="3">
    <source>
        <dbReference type="EMBL" id="MBD3916716.1"/>
    </source>
</evidence>
<feature type="domain" description="SnoaL-like" evidence="2">
    <location>
        <begin position="14"/>
        <end position="137"/>
    </location>
</feature>
<sequence>MEQHGEVDDLTVVQVLRAYARQARLIDSFDGPGWAATFTTDGVFASPSYPQPVVGTDALVAFVEQYAETARATRTTSRHVVTNVDVVPGPRPGSVVAHAYLQIVATPAGEPSRLVRLTTLTDQLVASADGWRFARRDVRRDDVPPVPDSTPDSTPESTSGARP</sequence>
<feature type="compositionally biased region" description="Low complexity" evidence="1">
    <location>
        <begin position="149"/>
        <end position="163"/>
    </location>
</feature>
<dbReference type="Gene3D" id="3.10.450.50">
    <property type="match status" value="1"/>
</dbReference>
<gene>
    <name evidence="3" type="ORF">IEZ25_19015</name>
</gene>
<dbReference type="SUPFAM" id="SSF54427">
    <property type="entry name" value="NTF2-like"/>
    <property type="match status" value="1"/>
</dbReference>
<dbReference type="InterPro" id="IPR032710">
    <property type="entry name" value="NTF2-like_dom_sf"/>
</dbReference>
<protein>
    <submittedName>
        <fullName evidence="3">Nuclear transport factor 2 family protein</fullName>
    </submittedName>
</protein>
<reference evidence="3 4" key="1">
    <citation type="submission" date="2020-09" db="EMBL/GenBank/DDBJ databases">
        <title>novel species in genus Nocardioides.</title>
        <authorList>
            <person name="Zhang G."/>
        </authorList>
    </citation>
    <scope>NUCLEOTIDE SEQUENCE [LARGE SCALE GENOMIC DNA]</scope>
    <source>
        <strain evidence="3 4">19197</strain>
    </source>
</reference>
<keyword evidence="4" id="KW-1185">Reference proteome</keyword>
<proteinExistence type="predicted"/>
<evidence type="ECO:0000256" key="1">
    <source>
        <dbReference type="SAM" id="MobiDB-lite"/>
    </source>
</evidence>
<accession>A0ABR8MNV3</accession>
<evidence type="ECO:0000313" key="4">
    <source>
        <dbReference type="Proteomes" id="UP000649289"/>
    </source>
</evidence>
<feature type="region of interest" description="Disordered" evidence="1">
    <location>
        <begin position="136"/>
        <end position="163"/>
    </location>
</feature>
<evidence type="ECO:0000259" key="2">
    <source>
        <dbReference type="Pfam" id="PF13577"/>
    </source>
</evidence>
<dbReference type="RefSeq" id="WP_191201039.1">
    <property type="nucleotide sequence ID" value="NZ_BAAAPA010000001.1"/>
</dbReference>
<dbReference type="Proteomes" id="UP000649289">
    <property type="component" value="Unassembled WGS sequence"/>
</dbReference>
<name>A0ABR8MNV3_9ACTN</name>